<sequence>MAKSVEEFNKKRLRSSNITVVVSIALVLFLLGLMGLILINAQKYSDYLKEQLVVNAYFDENYDVKDSAKIAKQEAVAVEVIKAMPSVKRTKYISKKMATAEAKKSLGIDTEALFEEDIYPASVEVALKAEYTDSTKIASVLKEIKAVPGIIDVKNDTDSQKIYNNLNKILKWILAFCVLFLVLAIVLINNSIRLKVFSKRFIIKTMQLVGAKRRFILTPFIKEALILGILGALIGLLALFGIWYYFTTTIKTPFVQDTNQYIWLVVSIFGLGIFITILSTIIATWRFLRSNVDDLYYS</sequence>
<feature type="transmembrane region" description="Helical" evidence="11">
    <location>
        <begin position="261"/>
        <end position="288"/>
    </location>
</feature>
<evidence type="ECO:0000256" key="10">
    <source>
        <dbReference type="PIRNR" id="PIRNR003097"/>
    </source>
</evidence>
<protein>
    <recommendedName>
        <fullName evidence="3 10">Cell division protein FtsX</fullName>
    </recommendedName>
</protein>
<comment type="caution">
    <text evidence="14">The sequence shown here is derived from an EMBL/GenBank/DDBJ whole genome shotgun (WGS) entry which is preliminary data.</text>
</comment>
<keyword evidence="7 11" id="KW-1133">Transmembrane helix</keyword>
<keyword evidence="5 10" id="KW-0132">Cell division</keyword>
<keyword evidence="8 10" id="KW-0472">Membrane</keyword>
<dbReference type="Proteomes" id="UP001070176">
    <property type="component" value="Unassembled WGS sequence"/>
</dbReference>
<dbReference type="PANTHER" id="PTHR47755:SF1">
    <property type="entry name" value="CELL DIVISION PROTEIN FTSX"/>
    <property type="match status" value="1"/>
</dbReference>
<feature type="transmembrane region" description="Helical" evidence="11">
    <location>
        <begin position="169"/>
        <end position="192"/>
    </location>
</feature>
<evidence type="ECO:0000256" key="1">
    <source>
        <dbReference type="ARBA" id="ARBA00004651"/>
    </source>
</evidence>
<dbReference type="RefSeq" id="WP_267279987.1">
    <property type="nucleotide sequence ID" value="NZ_JAOVZV010000001.1"/>
</dbReference>
<reference evidence="14" key="1">
    <citation type="submission" date="2022-10" db="EMBL/GenBank/DDBJ databases">
        <title>Chryseobacterium sp. nov., a novel bacterial species.</title>
        <authorList>
            <person name="Cao Y."/>
        </authorList>
    </citation>
    <scope>NUCLEOTIDE SEQUENCE</scope>
    <source>
        <strain evidence="14">KC 927</strain>
    </source>
</reference>
<comment type="function">
    <text evidence="10">Required for cell division and gliding motility.</text>
</comment>
<organism evidence="14 15">
    <name type="scientific">Chryseobacterium luquanense</name>
    <dbReference type="NCBI Taxonomy" id="2983766"/>
    <lineage>
        <taxon>Bacteria</taxon>
        <taxon>Pseudomonadati</taxon>
        <taxon>Bacteroidota</taxon>
        <taxon>Flavobacteriia</taxon>
        <taxon>Flavobacteriales</taxon>
        <taxon>Weeksellaceae</taxon>
        <taxon>Chryseobacterium group</taxon>
        <taxon>Chryseobacterium</taxon>
    </lineage>
</organism>
<dbReference type="PANTHER" id="PTHR47755">
    <property type="entry name" value="CELL DIVISION PROTEIN FTSX"/>
    <property type="match status" value="1"/>
</dbReference>
<evidence type="ECO:0000259" key="13">
    <source>
        <dbReference type="Pfam" id="PF18075"/>
    </source>
</evidence>
<feature type="domain" description="FtsX extracellular" evidence="13">
    <location>
        <begin position="54"/>
        <end position="153"/>
    </location>
</feature>
<comment type="similarity">
    <text evidence="2 10">Belongs to the ABC-4 integral membrane protein family. FtsX subfamily.</text>
</comment>
<evidence type="ECO:0000256" key="11">
    <source>
        <dbReference type="SAM" id="Phobius"/>
    </source>
</evidence>
<evidence type="ECO:0000256" key="5">
    <source>
        <dbReference type="ARBA" id="ARBA00022618"/>
    </source>
</evidence>
<evidence type="ECO:0000256" key="8">
    <source>
        <dbReference type="ARBA" id="ARBA00023136"/>
    </source>
</evidence>
<dbReference type="InterPro" id="IPR040690">
    <property type="entry name" value="FtsX_ECD"/>
</dbReference>
<evidence type="ECO:0000256" key="7">
    <source>
        <dbReference type="ARBA" id="ARBA00022989"/>
    </source>
</evidence>
<dbReference type="Pfam" id="PF02687">
    <property type="entry name" value="FtsX"/>
    <property type="match status" value="1"/>
</dbReference>
<evidence type="ECO:0000256" key="3">
    <source>
        <dbReference type="ARBA" id="ARBA00021907"/>
    </source>
</evidence>
<feature type="transmembrane region" description="Helical" evidence="11">
    <location>
        <begin position="20"/>
        <end position="39"/>
    </location>
</feature>
<evidence type="ECO:0000259" key="12">
    <source>
        <dbReference type="Pfam" id="PF02687"/>
    </source>
</evidence>
<gene>
    <name evidence="14" type="ORF">OEA66_03130</name>
</gene>
<evidence type="ECO:0000256" key="4">
    <source>
        <dbReference type="ARBA" id="ARBA00022475"/>
    </source>
</evidence>
<keyword evidence="4 10" id="KW-1003">Cell membrane</keyword>
<keyword evidence="6 11" id="KW-0812">Transmembrane</keyword>
<keyword evidence="9 10" id="KW-0131">Cell cycle</keyword>
<evidence type="ECO:0000256" key="6">
    <source>
        <dbReference type="ARBA" id="ARBA00022692"/>
    </source>
</evidence>
<proteinExistence type="inferred from homology"/>
<dbReference type="Pfam" id="PF18075">
    <property type="entry name" value="FtsX_ECD"/>
    <property type="match status" value="1"/>
</dbReference>
<dbReference type="EMBL" id="JAOVZV010000001">
    <property type="protein sequence ID" value="MCX8531344.1"/>
    <property type="molecule type" value="Genomic_DNA"/>
</dbReference>
<dbReference type="InterPro" id="IPR003838">
    <property type="entry name" value="ABC3_permease_C"/>
</dbReference>
<evidence type="ECO:0000256" key="9">
    <source>
        <dbReference type="ARBA" id="ARBA00023306"/>
    </source>
</evidence>
<evidence type="ECO:0000313" key="15">
    <source>
        <dbReference type="Proteomes" id="UP001070176"/>
    </source>
</evidence>
<comment type="subcellular location">
    <subcellularLocation>
        <location evidence="10">Cell inner membrane</location>
    </subcellularLocation>
    <subcellularLocation>
        <location evidence="1">Cell membrane</location>
        <topology evidence="1">Multi-pass membrane protein</topology>
    </subcellularLocation>
</comment>
<dbReference type="PIRSF" id="PIRSF003097">
    <property type="entry name" value="FtsX"/>
    <property type="match status" value="1"/>
</dbReference>
<accession>A0ABT3XZK1</accession>
<feature type="transmembrane region" description="Helical" evidence="11">
    <location>
        <begin position="224"/>
        <end position="246"/>
    </location>
</feature>
<dbReference type="InterPro" id="IPR004513">
    <property type="entry name" value="FtsX"/>
</dbReference>
<keyword evidence="10" id="KW-0997">Cell inner membrane</keyword>
<keyword evidence="15" id="KW-1185">Reference proteome</keyword>
<feature type="domain" description="ABC3 transporter permease C-terminal" evidence="12">
    <location>
        <begin position="175"/>
        <end position="291"/>
    </location>
</feature>
<evidence type="ECO:0000256" key="2">
    <source>
        <dbReference type="ARBA" id="ARBA00007379"/>
    </source>
</evidence>
<evidence type="ECO:0000313" key="14">
    <source>
        <dbReference type="EMBL" id="MCX8531344.1"/>
    </source>
</evidence>
<name>A0ABT3XZK1_9FLAO</name>
<dbReference type="Gene3D" id="3.30.70.3040">
    <property type="match status" value="1"/>
</dbReference>